<keyword evidence="4" id="KW-0812">Transmembrane</keyword>
<comment type="caution">
    <text evidence="5">The sequence shown here is derived from an EMBL/GenBank/DDBJ whole genome shotgun (WGS) entry which is preliminary data.</text>
</comment>
<protein>
    <submittedName>
        <fullName evidence="5">ABC transporter permease</fullName>
    </submittedName>
</protein>
<feature type="transmembrane region" description="Helical" evidence="4">
    <location>
        <begin position="126"/>
        <end position="150"/>
    </location>
</feature>
<feature type="transmembrane region" description="Helical" evidence="4">
    <location>
        <begin position="198"/>
        <end position="221"/>
    </location>
</feature>
<feature type="region of interest" description="Disordered" evidence="3">
    <location>
        <begin position="1"/>
        <end position="22"/>
    </location>
</feature>
<keyword evidence="4" id="KW-0472">Membrane</keyword>
<evidence type="ECO:0000256" key="3">
    <source>
        <dbReference type="SAM" id="MobiDB-lite"/>
    </source>
</evidence>
<reference evidence="5 6" key="1">
    <citation type="submission" date="2022-06" db="EMBL/GenBank/DDBJ databases">
        <title>Endosaccharibacter gen. nov., sp. nov., endophytic bacteria isolated from sugarcane.</title>
        <authorList>
            <person name="Pitiwittayakul N."/>
            <person name="Yukphan P."/>
            <person name="Charoenyingcharoen P."/>
            <person name="Tanasupawat S."/>
        </authorList>
    </citation>
    <scope>NUCLEOTIDE SEQUENCE [LARGE SCALE GENOMIC DNA]</scope>
    <source>
        <strain evidence="5 6">KSS8</strain>
    </source>
</reference>
<evidence type="ECO:0000256" key="2">
    <source>
        <dbReference type="ARBA" id="ARBA00022448"/>
    </source>
</evidence>
<name>A0ABT1W5S6_9PROT</name>
<keyword evidence="4" id="KW-1133">Transmembrane helix</keyword>
<feature type="transmembrane region" description="Helical" evidence="4">
    <location>
        <begin position="171"/>
        <end position="192"/>
    </location>
</feature>
<proteinExistence type="inferred from homology"/>
<dbReference type="PANTHER" id="PTHR30413:SF10">
    <property type="entry name" value="CAPSULE POLYSACCHARIDE EXPORT INNER-MEMBRANE PROTEIN CTRC"/>
    <property type="match status" value="1"/>
</dbReference>
<dbReference type="RefSeq" id="WP_422863705.1">
    <property type="nucleotide sequence ID" value="NZ_JAMSKV010000005.1"/>
</dbReference>
<sequence length="317" mass="34284">MSALPSVTEPSSEPDRDAAGPIGAPGSATALAGAAHGGSLDDMPEMLIDARLGRRVRGLAARADLRDGIALWRLAFTLGWLDIKLRYRGSALGPLWLTLSSAVMVGSMGFLYATLFHIGLAEYLPYLALSLILWQAGIGGLAGEACNSFIDAEQTIRSMRMPFTVQVIRTVVRNVIVLGHNVIVPLVVFAIFGQWPGLAGFLCLPGLALWLLDGAASCYLLGAICARFRDVPPIIGSLLQIAYYLTPVIWKPSQLGARSWWLPINPFDSLLEVVRAPLLGTAPSVFTWVAALVYSALLCLVSWRVFVRARPRIAFWV</sequence>
<evidence type="ECO:0000313" key="6">
    <source>
        <dbReference type="Proteomes" id="UP001524587"/>
    </source>
</evidence>
<keyword evidence="2" id="KW-0813">Transport</keyword>
<evidence type="ECO:0000313" key="5">
    <source>
        <dbReference type="EMBL" id="MCQ8278233.1"/>
    </source>
</evidence>
<dbReference type="Proteomes" id="UP001524587">
    <property type="component" value="Unassembled WGS sequence"/>
</dbReference>
<evidence type="ECO:0000256" key="1">
    <source>
        <dbReference type="ARBA" id="ARBA00007783"/>
    </source>
</evidence>
<dbReference type="EMBL" id="JAMSKV010000005">
    <property type="protein sequence ID" value="MCQ8278233.1"/>
    <property type="molecule type" value="Genomic_DNA"/>
</dbReference>
<gene>
    <name evidence="5" type="ORF">NFI95_07200</name>
</gene>
<dbReference type="PANTHER" id="PTHR30413">
    <property type="entry name" value="INNER MEMBRANE TRANSPORT PERMEASE"/>
    <property type="match status" value="1"/>
</dbReference>
<evidence type="ECO:0000256" key="4">
    <source>
        <dbReference type="SAM" id="Phobius"/>
    </source>
</evidence>
<feature type="transmembrane region" description="Helical" evidence="4">
    <location>
        <begin position="233"/>
        <end position="250"/>
    </location>
</feature>
<accession>A0ABT1W5S6</accession>
<organism evidence="5 6">
    <name type="scientific">Endosaccharibacter trunci</name>
    <dbReference type="NCBI Taxonomy" id="2812733"/>
    <lineage>
        <taxon>Bacteria</taxon>
        <taxon>Pseudomonadati</taxon>
        <taxon>Pseudomonadota</taxon>
        <taxon>Alphaproteobacteria</taxon>
        <taxon>Acetobacterales</taxon>
        <taxon>Acetobacteraceae</taxon>
        <taxon>Endosaccharibacter</taxon>
    </lineage>
</organism>
<feature type="transmembrane region" description="Helical" evidence="4">
    <location>
        <begin position="95"/>
        <end position="120"/>
    </location>
</feature>
<feature type="transmembrane region" description="Helical" evidence="4">
    <location>
        <begin position="285"/>
        <end position="306"/>
    </location>
</feature>
<keyword evidence="6" id="KW-1185">Reference proteome</keyword>
<comment type="similarity">
    <text evidence="1">Belongs to the ABC-2 integral membrane protein family.</text>
</comment>